<proteinExistence type="predicted"/>
<dbReference type="Pfam" id="PF02371">
    <property type="entry name" value="Transposase_20"/>
    <property type="match status" value="1"/>
</dbReference>
<dbReference type="PANTHER" id="PTHR33055">
    <property type="entry name" value="TRANSPOSASE FOR INSERTION SEQUENCE ELEMENT IS1111A"/>
    <property type="match status" value="1"/>
</dbReference>
<dbReference type="InterPro" id="IPR003346">
    <property type="entry name" value="Transposase_20"/>
</dbReference>
<evidence type="ECO:0000259" key="2">
    <source>
        <dbReference type="Pfam" id="PF02371"/>
    </source>
</evidence>
<feature type="domain" description="Transposase IS116/IS110/IS902 C-terminal" evidence="2">
    <location>
        <begin position="253"/>
        <end position="338"/>
    </location>
</feature>
<keyword evidence="4" id="KW-1185">Reference proteome</keyword>
<evidence type="ECO:0000313" key="3">
    <source>
        <dbReference type="EMBL" id="UYM14059.1"/>
    </source>
</evidence>
<dbReference type="RefSeq" id="WP_262595459.1">
    <property type="nucleotide sequence ID" value="NZ_CP103300.1"/>
</dbReference>
<dbReference type="NCBIfam" id="NF033542">
    <property type="entry name" value="transpos_IS110"/>
    <property type="match status" value="1"/>
</dbReference>
<evidence type="ECO:0000313" key="4">
    <source>
        <dbReference type="Proteomes" id="UP001163255"/>
    </source>
</evidence>
<dbReference type="InterPro" id="IPR047650">
    <property type="entry name" value="Transpos_IS110"/>
</dbReference>
<feature type="domain" description="Transposase IS110-like N-terminal" evidence="1">
    <location>
        <begin position="9"/>
        <end position="156"/>
    </location>
</feature>
<reference evidence="3" key="1">
    <citation type="submission" date="2022-10" db="EMBL/GenBank/DDBJ databases">
        <title>Completed Genome Sequence of two octocoral isolated bacterium, Endozoicomonas euniceicola EF212T and Endozoicomonas gorgoniicola PS125T.</title>
        <authorList>
            <person name="Chiou Y.-J."/>
            <person name="Chen Y.-H."/>
        </authorList>
    </citation>
    <scope>NUCLEOTIDE SEQUENCE</scope>
    <source>
        <strain evidence="3">EF212</strain>
    </source>
</reference>
<dbReference type="Pfam" id="PF01548">
    <property type="entry name" value="DEDD_Tnp_IS110"/>
    <property type="match status" value="1"/>
</dbReference>
<evidence type="ECO:0000259" key="1">
    <source>
        <dbReference type="Pfam" id="PF01548"/>
    </source>
</evidence>
<sequence length="407" mass="46077">MQPIVKNCAGIDVHKMMVMVSIRKAMPDGSVQVTTHEFGTFRKDREAMCQFLQQHQIDLAVMESTGVYWKSIYASIIGRDLNPWVVNARHVKNVPGRKTDTLDSQWLAQLAHCGLVRPSFVPHPDQEQLRLLTRRRDALVKQTANEKNRLHKTLDDSGIRLGGLISDINGKSGQRMVNALIDGESLQDIIKKADGRLKADKKQLMASMDEKLSTSHLIVLRDIRSHIDFLGEQLQKLEVQILRVIQPWKEAWQLLQTLPGVHEMSAATLIAEIGDDMSQFGGMKEIASWAGLCPGNNESAGKRKSGRTRKGNKMIKTTLCEVANAAIRTKSQFKGKYQGLVIRRGHKRSLIAIAHKLIRVIYTLLKKRQPYVDPDTDYEGLMVRKNASRWLRKLEEYGYLAQVQQQA</sequence>
<dbReference type="Proteomes" id="UP001163255">
    <property type="component" value="Chromosome"/>
</dbReference>
<protein>
    <submittedName>
        <fullName evidence="3">IS110 family transposase</fullName>
    </submittedName>
</protein>
<dbReference type="InterPro" id="IPR002525">
    <property type="entry name" value="Transp_IS110-like_N"/>
</dbReference>
<gene>
    <name evidence="3" type="ORF">NX720_14185</name>
</gene>
<dbReference type="PANTHER" id="PTHR33055:SF15">
    <property type="entry name" value="TRANSPOSASE-RELATED"/>
    <property type="match status" value="1"/>
</dbReference>
<dbReference type="EMBL" id="CP103300">
    <property type="protein sequence ID" value="UYM14059.1"/>
    <property type="molecule type" value="Genomic_DNA"/>
</dbReference>
<accession>A0ABY6GPY2</accession>
<organism evidence="3 4">
    <name type="scientific">Endozoicomonas euniceicola</name>
    <dbReference type="NCBI Taxonomy" id="1234143"/>
    <lineage>
        <taxon>Bacteria</taxon>
        <taxon>Pseudomonadati</taxon>
        <taxon>Pseudomonadota</taxon>
        <taxon>Gammaproteobacteria</taxon>
        <taxon>Oceanospirillales</taxon>
        <taxon>Endozoicomonadaceae</taxon>
        <taxon>Endozoicomonas</taxon>
    </lineage>
</organism>
<name>A0ABY6GPY2_9GAMM</name>